<keyword evidence="5 6" id="KW-0472">Membrane</keyword>
<feature type="transmembrane region" description="Helical" evidence="6">
    <location>
        <begin position="80"/>
        <end position="103"/>
    </location>
</feature>
<evidence type="ECO:0000313" key="8">
    <source>
        <dbReference type="Proteomes" id="UP001319180"/>
    </source>
</evidence>
<keyword evidence="4 6" id="KW-1133">Transmembrane helix</keyword>
<evidence type="ECO:0000256" key="5">
    <source>
        <dbReference type="ARBA" id="ARBA00023136"/>
    </source>
</evidence>
<feature type="transmembrane region" description="Helical" evidence="6">
    <location>
        <begin position="255"/>
        <end position="274"/>
    </location>
</feature>
<feature type="transmembrane region" description="Helical" evidence="6">
    <location>
        <begin position="217"/>
        <end position="235"/>
    </location>
</feature>
<feature type="transmembrane region" description="Helical" evidence="6">
    <location>
        <begin position="449"/>
        <end position="471"/>
    </location>
</feature>
<dbReference type="PANTHER" id="PTHR30250:SF11">
    <property type="entry name" value="O-ANTIGEN TRANSPORTER-RELATED"/>
    <property type="match status" value="1"/>
</dbReference>
<evidence type="ECO:0000313" key="7">
    <source>
        <dbReference type="EMBL" id="MBT1687758.1"/>
    </source>
</evidence>
<feature type="transmembrane region" description="Helical" evidence="6">
    <location>
        <begin position="153"/>
        <end position="171"/>
    </location>
</feature>
<keyword evidence="8" id="KW-1185">Reference proteome</keyword>
<gene>
    <name evidence="7" type="ORF">KK078_14415</name>
</gene>
<dbReference type="PANTHER" id="PTHR30250">
    <property type="entry name" value="PST FAMILY PREDICTED COLANIC ACID TRANSPORTER"/>
    <property type="match status" value="1"/>
</dbReference>
<feature type="transmembrane region" description="Helical" evidence="6">
    <location>
        <begin position="304"/>
        <end position="327"/>
    </location>
</feature>
<name>A0AAP2GJ97_9BACT</name>
<feature type="transmembrane region" description="Helical" evidence="6">
    <location>
        <begin position="421"/>
        <end position="443"/>
    </location>
</feature>
<dbReference type="Pfam" id="PF13440">
    <property type="entry name" value="Polysacc_synt_3"/>
    <property type="match status" value="1"/>
</dbReference>
<evidence type="ECO:0000256" key="1">
    <source>
        <dbReference type="ARBA" id="ARBA00004651"/>
    </source>
</evidence>
<evidence type="ECO:0000256" key="4">
    <source>
        <dbReference type="ARBA" id="ARBA00022989"/>
    </source>
</evidence>
<evidence type="ECO:0000256" key="2">
    <source>
        <dbReference type="ARBA" id="ARBA00022475"/>
    </source>
</evidence>
<feature type="transmembrane region" description="Helical" evidence="6">
    <location>
        <begin position="118"/>
        <end position="141"/>
    </location>
</feature>
<sequence>MSKIRRLAGETVLYGLGSILPRFLNFLLIRPHTDKFPPEAYSVITKLFVYTAVINVLFTFGMETAYFRFANKNDLNEQKVFNLTQTVVVSISLFFSLVLVLLADPAASFLSIPGHANLVVWLAAILFIDAVVAIPFARLRLQKKALQFTIGKLVNIGIIIGLNYYFLYVVFDPARGVGFVVLANLVANAFYLLFFAGMLRQWKPSYDRTLSPDMFRYAYPIMLMGLAGMTNEMFSRATLEWWLPEGFYPGHSADYALGVFGACYKFAILMNLAIQAFRYAAEPFFFANAADKNSPGLFATVNHYFIIVCCLLFLAVSTNLDIIGFLFLKNKAYWEGLVIVPVLLLGYLFLGVYYNLSAWFKLSDRTYFGTFLTVGGAIITIVANYILIPLYGYMGSSWATLICYASMAIACYLLGQKYYPIPYRVAAGMGYILGTVALAWGINKIPFDNLWIGTGVRGIIIIVYIGTIFFLERKSLTRAVR</sequence>
<feature type="transmembrane region" description="Helical" evidence="6">
    <location>
        <begin position="12"/>
        <end position="29"/>
    </location>
</feature>
<dbReference type="InterPro" id="IPR050833">
    <property type="entry name" value="Poly_Biosynth_Transport"/>
</dbReference>
<dbReference type="GO" id="GO:0005886">
    <property type="term" value="C:plasma membrane"/>
    <property type="evidence" value="ECO:0007669"/>
    <property type="project" value="UniProtKB-SubCell"/>
</dbReference>
<dbReference type="Proteomes" id="UP001319180">
    <property type="component" value="Unassembled WGS sequence"/>
</dbReference>
<feature type="transmembrane region" description="Helical" evidence="6">
    <location>
        <begin position="333"/>
        <end position="354"/>
    </location>
</feature>
<comment type="caution">
    <text evidence="7">The sequence shown here is derived from an EMBL/GenBank/DDBJ whole genome shotgun (WGS) entry which is preliminary data.</text>
</comment>
<dbReference type="RefSeq" id="WP_254090985.1">
    <property type="nucleotide sequence ID" value="NZ_JAHESC010000019.1"/>
</dbReference>
<protein>
    <submittedName>
        <fullName evidence="7">Polysaccharide biosynthesis C-terminal domain-containing protein</fullName>
    </submittedName>
</protein>
<accession>A0AAP2GJ97</accession>
<dbReference type="EMBL" id="JAHESC010000019">
    <property type="protein sequence ID" value="MBT1687758.1"/>
    <property type="molecule type" value="Genomic_DNA"/>
</dbReference>
<keyword evidence="2" id="KW-1003">Cell membrane</keyword>
<keyword evidence="3 6" id="KW-0812">Transmembrane</keyword>
<feature type="transmembrane region" description="Helical" evidence="6">
    <location>
        <begin position="177"/>
        <end position="196"/>
    </location>
</feature>
<feature type="transmembrane region" description="Helical" evidence="6">
    <location>
        <begin position="366"/>
        <end position="387"/>
    </location>
</feature>
<feature type="transmembrane region" description="Helical" evidence="6">
    <location>
        <begin position="41"/>
        <end position="60"/>
    </location>
</feature>
<evidence type="ECO:0000256" key="3">
    <source>
        <dbReference type="ARBA" id="ARBA00022692"/>
    </source>
</evidence>
<feature type="transmembrane region" description="Helical" evidence="6">
    <location>
        <begin position="393"/>
        <end position="414"/>
    </location>
</feature>
<evidence type="ECO:0000256" key="6">
    <source>
        <dbReference type="SAM" id="Phobius"/>
    </source>
</evidence>
<organism evidence="7 8">
    <name type="scientific">Dawidia soli</name>
    <dbReference type="NCBI Taxonomy" id="2782352"/>
    <lineage>
        <taxon>Bacteria</taxon>
        <taxon>Pseudomonadati</taxon>
        <taxon>Bacteroidota</taxon>
        <taxon>Cytophagia</taxon>
        <taxon>Cytophagales</taxon>
        <taxon>Chryseotaleaceae</taxon>
        <taxon>Dawidia</taxon>
    </lineage>
</organism>
<dbReference type="AlphaFoldDB" id="A0AAP2GJ97"/>
<reference evidence="7 8" key="1">
    <citation type="submission" date="2021-05" db="EMBL/GenBank/DDBJ databases">
        <title>A Polyphasic approach of four new species of the genus Ohtaekwangia: Ohtaekwangia histidinii sp. nov., Ohtaekwangia cretensis sp. nov., Ohtaekwangia indiensis sp. nov., Ohtaekwangia reichenbachii sp. nov. from diverse environment.</title>
        <authorList>
            <person name="Octaviana S."/>
        </authorList>
    </citation>
    <scope>NUCLEOTIDE SEQUENCE [LARGE SCALE GENOMIC DNA]</scope>
    <source>
        <strain evidence="7 8">PWU37</strain>
    </source>
</reference>
<comment type="subcellular location">
    <subcellularLocation>
        <location evidence="1">Cell membrane</location>
        <topology evidence="1">Multi-pass membrane protein</topology>
    </subcellularLocation>
</comment>
<proteinExistence type="predicted"/>